<evidence type="ECO:0000313" key="2">
    <source>
        <dbReference type="EMBL" id="KAJ1082468.1"/>
    </source>
</evidence>
<dbReference type="Proteomes" id="UP001066276">
    <property type="component" value="Chromosome 12"/>
</dbReference>
<comment type="caution">
    <text evidence="2">The sequence shown here is derived from an EMBL/GenBank/DDBJ whole genome shotgun (WGS) entry which is preliminary data.</text>
</comment>
<reference evidence="2" key="1">
    <citation type="journal article" date="2022" name="bioRxiv">
        <title>Sequencing and chromosome-scale assembly of the giantPleurodeles waltlgenome.</title>
        <authorList>
            <person name="Brown T."/>
            <person name="Elewa A."/>
            <person name="Iarovenko S."/>
            <person name="Subramanian E."/>
            <person name="Araus A.J."/>
            <person name="Petzold A."/>
            <person name="Susuki M."/>
            <person name="Suzuki K.-i.T."/>
            <person name="Hayashi T."/>
            <person name="Toyoda A."/>
            <person name="Oliveira C."/>
            <person name="Osipova E."/>
            <person name="Leigh N.D."/>
            <person name="Simon A."/>
            <person name="Yun M.H."/>
        </authorList>
    </citation>
    <scope>NUCLEOTIDE SEQUENCE</scope>
    <source>
        <strain evidence="2">20211129_DDA</strain>
        <tissue evidence="2">Liver</tissue>
    </source>
</reference>
<evidence type="ECO:0000313" key="3">
    <source>
        <dbReference type="Proteomes" id="UP001066276"/>
    </source>
</evidence>
<protein>
    <submittedName>
        <fullName evidence="2">Uncharacterized protein</fullName>
    </submittedName>
</protein>
<name>A0AAV7L1T2_PLEWA</name>
<accession>A0AAV7L1T2</accession>
<gene>
    <name evidence="2" type="ORF">NDU88_002635</name>
</gene>
<dbReference type="AlphaFoldDB" id="A0AAV7L1T2"/>
<feature type="region of interest" description="Disordered" evidence="1">
    <location>
        <begin position="1"/>
        <end position="77"/>
    </location>
</feature>
<organism evidence="2 3">
    <name type="scientific">Pleurodeles waltl</name>
    <name type="common">Iberian ribbed newt</name>
    <dbReference type="NCBI Taxonomy" id="8319"/>
    <lineage>
        <taxon>Eukaryota</taxon>
        <taxon>Metazoa</taxon>
        <taxon>Chordata</taxon>
        <taxon>Craniata</taxon>
        <taxon>Vertebrata</taxon>
        <taxon>Euteleostomi</taxon>
        <taxon>Amphibia</taxon>
        <taxon>Batrachia</taxon>
        <taxon>Caudata</taxon>
        <taxon>Salamandroidea</taxon>
        <taxon>Salamandridae</taxon>
        <taxon>Pleurodelinae</taxon>
        <taxon>Pleurodeles</taxon>
    </lineage>
</organism>
<keyword evidence="3" id="KW-1185">Reference proteome</keyword>
<dbReference type="EMBL" id="JANPWB010000016">
    <property type="protein sequence ID" value="KAJ1082468.1"/>
    <property type="molecule type" value="Genomic_DNA"/>
</dbReference>
<evidence type="ECO:0000256" key="1">
    <source>
        <dbReference type="SAM" id="MobiDB-lite"/>
    </source>
</evidence>
<proteinExistence type="predicted"/>
<sequence>MHFSGPPSSPRPPRRISLLCPRTPQGRDRRLTGAQPLFSTAGAAARRPTPDDSLSRGPDGTAVAALGSTGPGGGGSPQSPLWGLLLISLSRCPPQLPGPRAVLTSQPHYAEGYPHRARHVVSYSHLQGRGAMLRSCRASVQAISDRESQPRAFGPAVTPMLGLFCSSLASLSGLFFHGPGLSFPPSISRAIFPLLGRPRRFLGDQRA</sequence>